<evidence type="ECO:0000313" key="2">
    <source>
        <dbReference type="Proteomes" id="UP000798808"/>
    </source>
</evidence>
<reference evidence="1 2" key="1">
    <citation type="submission" date="2019-02" db="EMBL/GenBank/DDBJ databases">
        <authorList>
            <person name="Goldberg S.R."/>
            <person name="Haltli B.A."/>
            <person name="Correa H."/>
            <person name="Russell K.G."/>
        </authorList>
    </citation>
    <scope>NUCLEOTIDE SEQUENCE [LARGE SCALE GENOMIC DNA]</scope>
    <source>
        <strain evidence="1 2">JCM 16186</strain>
    </source>
</reference>
<accession>A0ABW9RPL5</accession>
<gene>
    <name evidence="1" type="ORF">E1163_10030</name>
</gene>
<dbReference type="InterPro" id="IPR042252">
    <property type="entry name" value="MtfA_N"/>
</dbReference>
<comment type="caution">
    <text evidence="1">The sequence shown here is derived from an EMBL/GenBank/DDBJ whole genome shotgun (WGS) entry which is preliminary data.</text>
</comment>
<protein>
    <submittedName>
        <fullName evidence="1">DgsA anti-repressor MtfA</fullName>
    </submittedName>
</protein>
<organism evidence="1 2">
    <name type="scientific">Fulvivirga kasyanovii</name>
    <dbReference type="NCBI Taxonomy" id="396812"/>
    <lineage>
        <taxon>Bacteria</taxon>
        <taxon>Pseudomonadati</taxon>
        <taxon>Bacteroidota</taxon>
        <taxon>Cytophagia</taxon>
        <taxon>Cytophagales</taxon>
        <taxon>Fulvivirgaceae</taxon>
        <taxon>Fulvivirga</taxon>
    </lineage>
</organism>
<dbReference type="Pfam" id="PF06167">
    <property type="entry name" value="Peptidase_M90"/>
    <property type="match status" value="1"/>
</dbReference>
<name>A0ABW9RPL5_9BACT</name>
<proteinExistence type="predicted"/>
<dbReference type="PANTHER" id="PTHR30164">
    <property type="entry name" value="MTFA PEPTIDASE"/>
    <property type="match status" value="1"/>
</dbReference>
<dbReference type="Gene3D" id="3.40.390.10">
    <property type="entry name" value="Collagenase (Catalytic Domain)"/>
    <property type="match status" value="1"/>
</dbReference>
<dbReference type="SUPFAM" id="SSF55486">
    <property type="entry name" value="Metalloproteases ('zincins'), catalytic domain"/>
    <property type="match status" value="1"/>
</dbReference>
<dbReference type="InterPro" id="IPR024079">
    <property type="entry name" value="MetalloPept_cat_dom_sf"/>
</dbReference>
<dbReference type="InterPro" id="IPR010384">
    <property type="entry name" value="MtfA_fam"/>
</dbReference>
<dbReference type="CDD" id="cd20170">
    <property type="entry name" value="Peptidase_M90-like"/>
    <property type="match status" value="1"/>
</dbReference>
<dbReference type="Gene3D" id="1.10.472.150">
    <property type="entry name" value="Glucose-regulated metallo-peptidase M90, N-terminal domain"/>
    <property type="match status" value="1"/>
</dbReference>
<dbReference type="EMBL" id="SMLW01000500">
    <property type="protein sequence ID" value="MTI25279.1"/>
    <property type="molecule type" value="Genomic_DNA"/>
</dbReference>
<sequence>MKKHQKLPGKYQRILQNYSSYYNLLSQEDKDKFQARVHHFIYSKRFIPRGFSKVTDEMKVLISAAAIQLTFGLPQVYLAHFDKILIYPDTYYSTINKTYHVGEVNPRMGAIILSWKSFVDGYADPTDSYNVGIHELAHAIHFENRIRNSEFDFLDAESLYILGKIAAAEIPKLQKGEPHFFRSYAGTNEHEFFAVALEYFFERPVEFREALPLLYKTLTRLLNQDPAKRHKLS</sequence>
<dbReference type="Proteomes" id="UP000798808">
    <property type="component" value="Unassembled WGS sequence"/>
</dbReference>
<dbReference type="PANTHER" id="PTHR30164:SF2">
    <property type="entry name" value="PROTEIN MTFA"/>
    <property type="match status" value="1"/>
</dbReference>
<evidence type="ECO:0000313" key="1">
    <source>
        <dbReference type="EMBL" id="MTI25279.1"/>
    </source>
</evidence>
<keyword evidence="2" id="KW-1185">Reference proteome</keyword>